<accession>A0A1M5U863</accession>
<dbReference type="STRING" id="1206085.SAMN05443575_4164"/>
<dbReference type="CDD" id="cd03809">
    <property type="entry name" value="GT4_MtfB-like"/>
    <property type="match status" value="1"/>
</dbReference>
<evidence type="ECO:0000256" key="1">
    <source>
        <dbReference type="ARBA" id="ARBA00022676"/>
    </source>
</evidence>
<dbReference type="GO" id="GO:0009103">
    <property type="term" value="P:lipopolysaccharide biosynthetic process"/>
    <property type="evidence" value="ECO:0007669"/>
    <property type="project" value="TreeGrafter"/>
</dbReference>
<keyword evidence="1" id="KW-0328">Glycosyltransferase</keyword>
<gene>
    <name evidence="4" type="ORF">SAMN05443575_4164</name>
</gene>
<reference evidence="4 5" key="1">
    <citation type="submission" date="2016-11" db="EMBL/GenBank/DDBJ databases">
        <authorList>
            <person name="Jaros S."/>
            <person name="Januszkiewicz K."/>
            <person name="Wedrychowicz H."/>
        </authorList>
    </citation>
    <scope>NUCLEOTIDE SEQUENCE [LARGE SCALE GENOMIC DNA]</scope>
    <source>
        <strain evidence="4 5">DSM 45627</strain>
    </source>
</reference>
<keyword evidence="2 4" id="KW-0808">Transferase</keyword>
<name>A0A1M5U863_9ACTN</name>
<dbReference type="Gene3D" id="3.40.50.2000">
    <property type="entry name" value="Glycogen Phosphorylase B"/>
    <property type="match status" value="2"/>
</dbReference>
<dbReference type="PANTHER" id="PTHR46401">
    <property type="entry name" value="GLYCOSYLTRANSFERASE WBBK-RELATED"/>
    <property type="match status" value="1"/>
</dbReference>
<evidence type="ECO:0000256" key="2">
    <source>
        <dbReference type="ARBA" id="ARBA00022679"/>
    </source>
</evidence>
<dbReference type="PANTHER" id="PTHR46401:SF2">
    <property type="entry name" value="GLYCOSYLTRANSFERASE WBBK-RELATED"/>
    <property type="match status" value="1"/>
</dbReference>
<dbReference type="Pfam" id="PF13439">
    <property type="entry name" value="Glyco_transf_4"/>
    <property type="match status" value="1"/>
</dbReference>
<feature type="domain" description="Glycosyltransferase subfamily 4-like N-terminal" evidence="3">
    <location>
        <begin position="18"/>
        <end position="173"/>
    </location>
</feature>
<dbReference type="AlphaFoldDB" id="A0A1M5U863"/>
<protein>
    <submittedName>
        <fullName evidence="4">Glycosyltransferase involved in cell wall bisynthesis</fullName>
    </submittedName>
</protein>
<dbReference type="EMBL" id="FQVU01000007">
    <property type="protein sequence ID" value="SHH59110.1"/>
    <property type="molecule type" value="Genomic_DNA"/>
</dbReference>
<keyword evidence="5" id="KW-1185">Reference proteome</keyword>
<dbReference type="Proteomes" id="UP000186132">
    <property type="component" value="Unassembled WGS sequence"/>
</dbReference>
<dbReference type="GO" id="GO:0016757">
    <property type="term" value="F:glycosyltransferase activity"/>
    <property type="evidence" value="ECO:0007669"/>
    <property type="project" value="UniProtKB-KW"/>
</dbReference>
<organism evidence="4 5">
    <name type="scientific">Jatrophihabitans endophyticus</name>
    <dbReference type="NCBI Taxonomy" id="1206085"/>
    <lineage>
        <taxon>Bacteria</taxon>
        <taxon>Bacillati</taxon>
        <taxon>Actinomycetota</taxon>
        <taxon>Actinomycetes</taxon>
        <taxon>Jatrophihabitantales</taxon>
        <taxon>Jatrophihabitantaceae</taxon>
        <taxon>Jatrophihabitans</taxon>
    </lineage>
</organism>
<evidence type="ECO:0000313" key="4">
    <source>
        <dbReference type="EMBL" id="SHH59110.1"/>
    </source>
</evidence>
<evidence type="ECO:0000259" key="3">
    <source>
        <dbReference type="Pfam" id="PF13439"/>
    </source>
</evidence>
<dbReference type="Pfam" id="PF13692">
    <property type="entry name" value="Glyco_trans_1_4"/>
    <property type="match status" value="1"/>
</dbReference>
<dbReference type="RefSeq" id="WP_073392345.1">
    <property type="nucleotide sequence ID" value="NZ_FQVU01000007.1"/>
</dbReference>
<dbReference type="InterPro" id="IPR028098">
    <property type="entry name" value="Glyco_trans_4-like_N"/>
</dbReference>
<proteinExistence type="predicted"/>
<sequence length="371" mass="40636">MSPISYGVNACFVRHGRVGGAEQATVNLLEGLRTEARATEEWVVYDREPLVTRSDLAPVREHTLRDVRRLNRMAYEPVALSARRQPAAWLHLNYATPAGLRAPAVTVIHDAQYAHYPENFSTVKRTWLARAHAHTARRADAIVAISEFTAQDLARLHGPRISDKITVIPNAVSFRRLLVDDGQRDTPFGRDRPFILSVAAPYRHKNLQTLIAAHESIARRHDVDLVLVGQDRDAMVGRASAVRLDPAETGPRVTYTGFVDDAVLGALYRAAAVFAFPSLFEGFGLPVIEALGLGVPTVTTRCGSIPEVGGDLPVYVQDPMSVAELADALVSVLDEPDAVRPSEAQAQSLRERFSPTTVARQYAELVRSVAA</sequence>
<evidence type="ECO:0000313" key="5">
    <source>
        <dbReference type="Proteomes" id="UP000186132"/>
    </source>
</evidence>
<dbReference type="OrthoDB" id="9801609at2"/>
<dbReference type="SUPFAM" id="SSF53756">
    <property type="entry name" value="UDP-Glycosyltransferase/glycogen phosphorylase"/>
    <property type="match status" value="1"/>
</dbReference>